<dbReference type="InterPro" id="IPR006059">
    <property type="entry name" value="SBP"/>
</dbReference>
<dbReference type="SUPFAM" id="SSF53850">
    <property type="entry name" value="Periplasmic binding protein-like II"/>
    <property type="match status" value="1"/>
</dbReference>
<organism evidence="8 9">
    <name type="scientific">Marinicrinis lubricantis</name>
    <dbReference type="NCBI Taxonomy" id="2086470"/>
    <lineage>
        <taxon>Bacteria</taxon>
        <taxon>Bacillati</taxon>
        <taxon>Bacillota</taxon>
        <taxon>Bacilli</taxon>
        <taxon>Bacillales</taxon>
        <taxon>Paenibacillaceae</taxon>
    </lineage>
</organism>
<evidence type="ECO:0000256" key="6">
    <source>
        <dbReference type="SAM" id="MobiDB-lite"/>
    </source>
</evidence>
<evidence type="ECO:0000256" key="3">
    <source>
        <dbReference type="ARBA" id="ARBA00023136"/>
    </source>
</evidence>
<keyword evidence="5" id="KW-0449">Lipoprotein</keyword>
<evidence type="ECO:0000256" key="1">
    <source>
        <dbReference type="ARBA" id="ARBA00022475"/>
    </source>
</evidence>
<protein>
    <submittedName>
        <fullName evidence="8">Extracellular solute-binding protein</fullName>
    </submittedName>
</protein>
<dbReference type="Gene3D" id="3.40.190.10">
    <property type="entry name" value="Periplasmic binding protein-like II"/>
    <property type="match status" value="2"/>
</dbReference>
<keyword evidence="3" id="KW-0472">Membrane</keyword>
<dbReference type="PANTHER" id="PTHR43649:SF33">
    <property type="entry name" value="POLYGALACTURONAN_RHAMNOGALACTURONAN-BINDING PROTEIN YTCQ"/>
    <property type="match status" value="1"/>
</dbReference>
<evidence type="ECO:0000256" key="5">
    <source>
        <dbReference type="ARBA" id="ARBA00023288"/>
    </source>
</evidence>
<accession>A0ABW1IRI3</accession>
<dbReference type="InterPro" id="IPR050490">
    <property type="entry name" value="Bact_solute-bd_prot1"/>
</dbReference>
<evidence type="ECO:0000256" key="4">
    <source>
        <dbReference type="ARBA" id="ARBA00023139"/>
    </source>
</evidence>
<comment type="caution">
    <text evidence="8">The sequence shown here is derived from an EMBL/GenBank/DDBJ whole genome shotgun (WGS) entry which is preliminary data.</text>
</comment>
<feature type="chain" id="PRO_5047225846" evidence="7">
    <location>
        <begin position="21"/>
        <end position="539"/>
    </location>
</feature>
<evidence type="ECO:0000313" key="8">
    <source>
        <dbReference type="EMBL" id="MFC5987712.1"/>
    </source>
</evidence>
<dbReference type="EMBL" id="JBHSQV010000169">
    <property type="protein sequence ID" value="MFC5987712.1"/>
    <property type="molecule type" value="Genomic_DNA"/>
</dbReference>
<dbReference type="Pfam" id="PF01547">
    <property type="entry name" value="SBP_bac_1"/>
    <property type="match status" value="1"/>
</dbReference>
<feature type="signal peptide" evidence="7">
    <location>
        <begin position="1"/>
        <end position="20"/>
    </location>
</feature>
<dbReference type="PROSITE" id="PS51257">
    <property type="entry name" value="PROKAR_LIPOPROTEIN"/>
    <property type="match status" value="1"/>
</dbReference>
<gene>
    <name evidence="8" type="ORF">ACFPXP_15005</name>
</gene>
<name>A0ABW1IRI3_9BACL</name>
<keyword evidence="2 7" id="KW-0732">Signal</keyword>
<proteinExistence type="predicted"/>
<dbReference type="RefSeq" id="WP_379895124.1">
    <property type="nucleotide sequence ID" value="NZ_CBCSCT010000032.1"/>
</dbReference>
<reference evidence="9" key="1">
    <citation type="journal article" date="2019" name="Int. J. Syst. Evol. Microbiol.">
        <title>The Global Catalogue of Microorganisms (GCM) 10K type strain sequencing project: providing services to taxonomists for standard genome sequencing and annotation.</title>
        <authorList>
            <consortium name="The Broad Institute Genomics Platform"/>
            <consortium name="The Broad Institute Genome Sequencing Center for Infectious Disease"/>
            <person name="Wu L."/>
            <person name="Ma J."/>
        </authorList>
    </citation>
    <scope>NUCLEOTIDE SEQUENCE [LARGE SCALE GENOMIC DNA]</scope>
    <source>
        <strain evidence="9">CCM 8749</strain>
    </source>
</reference>
<keyword evidence="4" id="KW-0564">Palmitate</keyword>
<evidence type="ECO:0000256" key="2">
    <source>
        <dbReference type="ARBA" id="ARBA00022729"/>
    </source>
</evidence>
<dbReference type="Proteomes" id="UP001596250">
    <property type="component" value="Unassembled WGS sequence"/>
</dbReference>
<keyword evidence="9" id="KW-1185">Reference proteome</keyword>
<feature type="region of interest" description="Disordered" evidence="6">
    <location>
        <begin position="27"/>
        <end position="55"/>
    </location>
</feature>
<evidence type="ECO:0000313" key="9">
    <source>
        <dbReference type="Proteomes" id="UP001596250"/>
    </source>
</evidence>
<dbReference type="PANTHER" id="PTHR43649">
    <property type="entry name" value="ARABINOSE-BINDING PROTEIN-RELATED"/>
    <property type="match status" value="1"/>
</dbReference>
<evidence type="ECO:0000256" key="7">
    <source>
        <dbReference type="SAM" id="SignalP"/>
    </source>
</evidence>
<sequence>MSKKLLSLVVVFTMVFTVLAACGGNNNNNGGSNGGSNDGGTNTGGNKPTEDVSADYGDTGGLQLPIVDEPVTLTWMHAGNVTITDEMLVVKEIEKRTGIKVEFQTYSPQTYEDKLRVTVASGKLPDIFNGLKAAELKDIGKQGGVVAINEYADMLPNFSKLYLEENPWVIKSFGDQEGNLYTWPIYQLNREVNHGFMYRKDIFDKHGIEPWTNTEEFYEALKKLKELYPDSYPYASKNTEYIFRDWAYGWGIGGANYPAYYDENEGTWKFAAVQDAHKEMLDFMKKLYNEGLLDPEFLTDTQDSWTTKMTTDKAFVTWDWIGRLELFPNQVKETMPDYDLRYALPIGPTGNVRSLPEVSDYSLAVANNKNKEVALKLLDYLTSPSGADLMTLGVEGVNFEWGEDGYPVYPELSDLPIVDISILEDRYGMWQEGAYLRPNRKSVYFKYSEREQEAQDMIMSEDRREVEDPILNFTDEEISSLSELQTSLQKAAEEFNSKYVLDKSYGDKQWEEWKAQAAKAGVDEMLEIFNAAQARYDAE</sequence>
<feature type="compositionally biased region" description="Gly residues" evidence="6">
    <location>
        <begin position="31"/>
        <end position="43"/>
    </location>
</feature>
<keyword evidence="1" id="KW-1003">Cell membrane</keyword>